<accession>A0ABU2J9L2</accession>
<name>A0ABU2J9L2_9ACTN</name>
<protein>
    <submittedName>
        <fullName evidence="1">Uncharacterized protein</fullName>
    </submittedName>
</protein>
<organism evidence="1 2">
    <name type="scientific">Jatrophihabitans lederbergiae</name>
    <dbReference type="NCBI Taxonomy" id="3075547"/>
    <lineage>
        <taxon>Bacteria</taxon>
        <taxon>Bacillati</taxon>
        <taxon>Actinomycetota</taxon>
        <taxon>Actinomycetes</taxon>
        <taxon>Jatrophihabitantales</taxon>
        <taxon>Jatrophihabitantaceae</taxon>
        <taxon>Jatrophihabitans</taxon>
    </lineage>
</organism>
<dbReference type="EMBL" id="JAVREH010000009">
    <property type="protein sequence ID" value="MDT0261674.1"/>
    <property type="molecule type" value="Genomic_DNA"/>
</dbReference>
<reference evidence="2" key="1">
    <citation type="submission" date="2023-07" db="EMBL/GenBank/DDBJ databases">
        <title>30 novel species of actinomycetes from the DSMZ collection.</title>
        <authorList>
            <person name="Nouioui I."/>
        </authorList>
    </citation>
    <scope>NUCLEOTIDE SEQUENCE [LARGE SCALE GENOMIC DNA]</scope>
    <source>
        <strain evidence="2">DSM 44399</strain>
    </source>
</reference>
<gene>
    <name evidence="1" type="ORF">RM423_09735</name>
</gene>
<dbReference type="Proteomes" id="UP001183176">
    <property type="component" value="Unassembled WGS sequence"/>
</dbReference>
<keyword evidence="2" id="KW-1185">Reference proteome</keyword>
<dbReference type="RefSeq" id="WP_311422827.1">
    <property type="nucleotide sequence ID" value="NZ_JAVREH010000009.1"/>
</dbReference>
<comment type="caution">
    <text evidence="1">The sequence shown here is derived from an EMBL/GenBank/DDBJ whole genome shotgun (WGS) entry which is preliminary data.</text>
</comment>
<evidence type="ECO:0000313" key="2">
    <source>
        <dbReference type="Proteomes" id="UP001183176"/>
    </source>
</evidence>
<evidence type="ECO:0000313" key="1">
    <source>
        <dbReference type="EMBL" id="MDT0261674.1"/>
    </source>
</evidence>
<proteinExistence type="predicted"/>
<sequence length="58" mass="6491">MEQPVRACDRAPAEFVYHLVFRNAPEERPLSDEEWAGVCTEAMSRTGIARSAVSRPCP</sequence>